<proteinExistence type="predicted"/>
<feature type="region of interest" description="Disordered" evidence="1">
    <location>
        <begin position="132"/>
        <end position="153"/>
    </location>
</feature>
<evidence type="ECO:0008006" key="5">
    <source>
        <dbReference type="Google" id="ProtNLM"/>
    </source>
</evidence>
<reference evidence="3" key="1">
    <citation type="submission" date="2023-03" db="EMBL/GenBank/DDBJ databases">
        <title>Electrophorus voltai genome.</title>
        <authorList>
            <person name="Bian C."/>
        </authorList>
    </citation>
    <scope>NUCLEOTIDE SEQUENCE</scope>
    <source>
        <strain evidence="3">CB-2022</strain>
        <tissue evidence="3">Muscle</tissue>
    </source>
</reference>
<organism evidence="3 4">
    <name type="scientific">Electrophorus voltai</name>
    <dbReference type="NCBI Taxonomy" id="2609070"/>
    <lineage>
        <taxon>Eukaryota</taxon>
        <taxon>Metazoa</taxon>
        <taxon>Chordata</taxon>
        <taxon>Craniata</taxon>
        <taxon>Vertebrata</taxon>
        <taxon>Euteleostomi</taxon>
        <taxon>Actinopterygii</taxon>
        <taxon>Neopterygii</taxon>
        <taxon>Teleostei</taxon>
        <taxon>Ostariophysi</taxon>
        <taxon>Gymnotiformes</taxon>
        <taxon>Gymnotoidei</taxon>
        <taxon>Gymnotidae</taxon>
        <taxon>Electrophorus</taxon>
    </lineage>
</organism>
<dbReference type="SUPFAM" id="SSF57586">
    <property type="entry name" value="TNF receptor-like"/>
    <property type="match status" value="1"/>
</dbReference>
<dbReference type="AlphaFoldDB" id="A0AAD9DWB5"/>
<dbReference type="Proteomes" id="UP001239994">
    <property type="component" value="Unassembled WGS sequence"/>
</dbReference>
<gene>
    <name evidence="3" type="ORF">P4O66_010351</name>
</gene>
<comment type="caution">
    <text evidence="3">The sequence shown here is derived from an EMBL/GenBank/DDBJ whole genome shotgun (WGS) entry which is preliminary data.</text>
</comment>
<keyword evidence="2" id="KW-1133">Transmembrane helix</keyword>
<protein>
    <recommendedName>
        <fullName evidence="5">TNFR-Cys domain-containing protein</fullName>
    </recommendedName>
</protein>
<evidence type="ECO:0000256" key="2">
    <source>
        <dbReference type="SAM" id="Phobius"/>
    </source>
</evidence>
<evidence type="ECO:0000313" key="3">
    <source>
        <dbReference type="EMBL" id="KAK1795169.1"/>
    </source>
</evidence>
<feature type="compositionally biased region" description="Basic and acidic residues" evidence="1">
    <location>
        <begin position="231"/>
        <end position="243"/>
    </location>
</feature>
<keyword evidence="2" id="KW-0472">Membrane</keyword>
<keyword evidence="2" id="KW-0812">Transmembrane</keyword>
<accession>A0AAD9DWB5</accession>
<evidence type="ECO:0000256" key="1">
    <source>
        <dbReference type="SAM" id="MobiDB-lite"/>
    </source>
</evidence>
<keyword evidence="4" id="KW-1185">Reference proteome</keyword>
<sequence length="243" mass="26676">MNRKVMTACTNVSDVVCDCMTGFVCHGKSHYSGQCLKCEPKTNSTTHPPSHPPSTSAIPKPHGMSVLWVIAVVLLSTLLTITITFLFCRRRKKECLKQLVKRCSLGNPKEDHNTTSSEINKTIKEIHTQEMNSPTFNSSRSDCPTHHISSTEQPLPPAGNLGPLHIYGAGTVFVSLLNQFGQNGGDKEEDDLGQQALDLSEMHCPTSPPLPLSKEERSMDGDYVSFPSQEQGKECHVSKEEGL</sequence>
<evidence type="ECO:0000313" key="4">
    <source>
        <dbReference type="Proteomes" id="UP001239994"/>
    </source>
</evidence>
<feature type="transmembrane region" description="Helical" evidence="2">
    <location>
        <begin position="66"/>
        <end position="88"/>
    </location>
</feature>
<dbReference type="EMBL" id="JAROKS010000016">
    <property type="protein sequence ID" value="KAK1795169.1"/>
    <property type="molecule type" value="Genomic_DNA"/>
</dbReference>
<feature type="region of interest" description="Disordered" evidence="1">
    <location>
        <begin position="198"/>
        <end position="243"/>
    </location>
</feature>
<name>A0AAD9DWB5_9TELE</name>